<name>D6D2D6_9BACE</name>
<proteinExistence type="predicted"/>
<dbReference type="HOGENOM" id="CLU_3285487_0_0_10"/>
<organism evidence="1 2">
    <name type="scientific">Bacteroides xylanisolvens XB1A</name>
    <dbReference type="NCBI Taxonomy" id="657309"/>
    <lineage>
        <taxon>Bacteria</taxon>
        <taxon>Pseudomonadati</taxon>
        <taxon>Bacteroidota</taxon>
        <taxon>Bacteroidia</taxon>
        <taxon>Bacteroidales</taxon>
        <taxon>Bacteroidaceae</taxon>
        <taxon>Bacteroides</taxon>
    </lineage>
</organism>
<dbReference type="eggNOG" id="ENOG5030Q8V">
    <property type="taxonomic scope" value="Bacteria"/>
</dbReference>
<accession>D6D2D6</accession>
<evidence type="ECO:0000313" key="1">
    <source>
        <dbReference type="EMBL" id="CBK68588.1"/>
    </source>
</evidence>
<evidence type="ECO:0000313" key="2">
    <source>
        <dbReference type="Proteomes" id="UP000008795"/>
    </source>
</evidence>
<protein>
    <submittedName>
        <fullName evidence="1">Uncharacterized protein</fullName>
    </submittedName>
</protein>
<dbReference type="KEGG" id="bxy:BXY_36110"/>
<gene>
    <name evidence="1" type="ORF">BXY_36110</name>
</gene>
<reference evidence="1 2" key="2">
    <citation type="submission" date="2010-03" db="EMBL/GenBank/DDBJ databases">
        <authorList>
            <person name="Pajon A."/>
        </authorList>
    </citation>
    <scope>NUCLEOTIDE SEQUENCE [LARGE SCALE GENOMIC DNA]</scope>
    <source>
        <strain evidence="1 2">XB1A</strain>
    </source>
</reference>
<sequence>MRDTFISFFFTLWIDKDSEDYAESQAYFVKMHLFGGYFLF</sequence>
<dbReference type="EMBL" id="FP929033">
    <property type="protein sequence ID" value="CBK68588.1"/>
    <property type="molecule type" value="Genomic_DNA"/>
</dbReference>
<dbReference type="Proteomes" id="UP000008795">
    <property type="component" value="Chromosome"/>
</dbReference>
<reference evidence="1 2" key="1">
    <citation type="submission" date="2010-03" db="EMBL/GenBank/DDBJ databases">
        <title>The genome sequence of Bacteriodes xylanisolvens XB1A.</title>
        <authorList>
            <consortium name="metaHIT consortium -- http://www.metahit.eu/"/>
            <person name="Pajon A."/>
            <person name="Turner K."/>
            <person name="Parkhill J."/>
            <person name="Bernalier A."/>
        </authorList>
    </citation>
    <scope>NUCLEOTIDE SEQUENCE [LARGE SCALE GENOMIC DNA]</scope>
    <source>
        <strain evidence="1 2">XB1A</strain>
    </source>
</reference>
<dbReference type="AlphaFoldDB" id="D6D2D6"/>
<dbReference type="PATRIC" id="fig|657309.4.peg.2547"/>